<evidence type="ECO:0000256" key="5">
    <source>
        <dbReference type="ARBA" id="ARBA00023274"/>
    </source>
</evidence>
<comment type="function">
    <text evidence="7">Binds together with bS18 to 16S ribosomal RNA.</text>
</comment>
<protein>
    <recommendedName>
        <fullName evidence="6 7">Small ribosomal subunit protein bS6</fullName>
    </recommendedName>
</protein>
<gene>
    <name evidence="7 8" type="primary">rpsF</name>
    <name evidence="8" type="ORF">RLTM_00265</name>
</gene>
<dbReference type="GO" id="GO:0005840">
    <property type="term" value="C:ribosome"/>
    <property type="evidence" value="ECO:0007669"/>
    <property type="project" value="UniProtKB-KW"/>
</dbReference>
<keyword evidence="5 7" id="KW-0687">Ribonucleoprotein</keyword>
<organism evidence="8 9">
    <name type="scientific">Thermus parvatiensis</name>
    <dbReference type="NCBI Taxonomy" id="456163"/>
    <lineage>
        <taxon>Bacteria</taxon>
        <taxon>Thermotogati</taxon>
        <taxon>Deinococcota</taxon>
        <taxon>Deinococci</taxon>
        <taxon>Thermales</taxon>
        <taxon>Thermaceae</taxon>
        <taxon>Thermus</taxon>
    </lineage>
</organism>
<dbReference type="GO" id="GO:0006412">
    <property type="term" value="P:translation"/>
    <property type="evidence" value="ECO:0007669"/>
    <property type="project" value="UniProtKB-UniRule"/>
</dbReference>
<evidence type="ECO:0000256" key="4">
    <source>
        <dbReference type="ARBA" id="ARBA00022980"/>
    </source>
</evidence>
<dbReference type="InterPro" id="IPR000529">
    <property type="entry name" value="Ribosomal_bS6"/>
</dbReference>
<evidence type="ECO:0000313" key="8">
    <source>
        <dbReference type="EMBL" id="EIA40156.1"/>
    </source>
</evidence>
<dbReference type="InterPro" id="IPR020815">
    <property type="entry name" value="Ribosomal_bS6_CS"/>
</dbReference>
<evidence type="ECO:0000256" key="1">
    <source>
        <dbReference type="ARBA" id="ARBA00009512"/>
    </source>
</evidence>
<comment type="similarity">
    <text evidence="1 7">Belongs to the bacterial ribosomal protein bS6 family.</text>
</comment>
<keyword evidence="3 7" id="KW-0694">RNA-binding</keyword>
<dbReference type="NCBIfam" id="TIGR00166">
    <property type="entry name" value="S6"/>
    <property type="match status" value="1"/>
</dbReference>
<proteinExistence type="inferred from homology"/>
<dbReference type="InterPro" id="IPR035980">
    <property type="entry name" value="Ribosomal_bS6_sf"/>
</dbReference>
<dbReference type="GO" id="GO:0003735">
    <property type="term" value="F:structural constituent of ribosome"/>
    <property type="evidence" value="ECO:0007669"/>
    <property type="project" value="InterPro"/>
</dbReference>
<evidence type="ECO:0000256" key="7">
    <source>
        <dbReference type="HAMAP-Rule" id="MF_00360"/>
    </source>
</evidence>
<name>H7GDG1_9DEIN</name>
<dbReference type="Gene3D" id="3.30.70.60">
    <property type="match status" value="2"/>
</dbReference>
<evidence type="ECO:0000313" key="9">
    <source>
        <dbReference type="Proteomes" id="UP000053186"/>
    </source>
</evidence>
<keyword evidence="2 7" id="KW-0699">rRNA-binding</keyword>
<dbReference type="Pfam" id="PF01250">
    <property type="entry name" value="Ribosomal_S6"/>
    <property type="match status" value="1"/>
</dbReference>
<dbReference type="GO" id="GO:1990904">
    <property type="term" value="C:ribonucleoprotein complex"/>
    <property type="evidence" value="ECO:0007669"/>
    <property type="project" value="UniProtKB-KW"/>
</dbReference>
<dbReference type="GO" id="GO:0070181">
    <property type="term" value="F:small ribosomal subunit rRNA binding"/>
    <property type="evidence" value="ECO:0007669"/>
    <property type="project" value="TreeGrafter"/>
</dbReference>
<reference evidence="8 9" key="1">
    <citation type="journal article" date="2012" name="J. Bacteriol.">
        <title>Draft genome sequence of Thermus sp. strain RL, isolated from a hot water spring located atop the Himalayan ranges at Manikaran, India.</title>
        <authorList>
            <person name="Dwivedi V."/>
            <person name="Sangwan N."/>
            <person name="Nigam A."/>
            <person name="Garg N."/>
            <person name="Niharika N."/>
            <person name="Khurana P."/>
            <person name="Khurana J.P."/>
            <person name="Lal R."/>
        </authorList>
    </citation>
    <scope>NUCLEOTIDE SEQUENCE [LARGE SCALE GENOMIC DNA]</scope>
    <source>
        <strain evidence="8 9">RL</strain>
    </source>
</reference>
<evidence type="ECO:0000256" key="6">
    <source>
        <dbReference type="ARBA" id="ARBA00035294"/>
    </source>
</evidence>
<comment type="caution">
    <text evidence="8">The sequence shown here is derived from an EMBL/GenBank/DDBJ whole genome shotgun (WGS) entry which is preliminary data.</text>
</comment>
<dbReference type="Proteomes" id="UP000053186">
    <property type="component" value="Unassembled WGS sequence"/>
</dbReference>
<dbReference type="PANTHER" id="PTHR21011">
    <property type="entry name" value="MITOCHONDRIAL 28S RIBOSOMAL PROTEIN S6"/>
    <property type="match status" value="1"/>
</dbReference>
<dbReference type="PATRIC" id="fig|456163.3.peg.50"/>
<dbReference type="InterPro" id="IPR020814">
    <property type="entry name" value="Ribosomal_S6_plastid/chlpt"/>
</dbReference>
<dbReference type="SUPFAM" id="SSF54995">
    <property type="entry name" value="Ribosomal protein S6"/>
    <property type="match status" value="1"/>
</dbReference>
<evidence type="ECO:0000256" key="2">
    <source>
        <dbReference type="ARBA" id="ARBA00022730"/>
    </source>
</evidence>
<dbReference type="GO" id="GO:0005737">
    <property type="term" value="C:cytoplasm"/>
    <property type="evidence" value="ECO:0007669"/>
    <property type="project" value="UniProtKB-ARBA"/>
</dbReference>
<keyword evidence="9" id="KW-1185">Reference proteome</keyword>
<dbReference type="InterPro" id="IPR014717">
    <property type="entry name" value="Transl_elong_EF1B/ribsomal_bS6"/>
</dbReference>
<dbReference type="AlphaFoldDB" id="H7GDG1"/>
<keyword evidence="4 7" id="KW-0689">Ribosomal protein</keyword>
<dbReference type="PANTHER" id="PTHR21011:SF1">
    <property type="entry name" value="SMALL RIBOSOMAL SUBUNIT PROTEIN BS6M"/>
    <property type="match status" value="1"/>
</dbReference>
<accession>H7GDG1</accession>
<dbReference type="EMBL" id="AIJQ01000001">
    <property type="protein sequence ID" value="EIA40156.1"/>
    <property type="molecule type" value="Genomic_DNA"/>
</dbReference>
<sequence>MRPAGPGREVKMRRYEVNIVLNPNLDQSQLALEKEIIQRALESYGARVEKVEELGLRRLAYPIAKDPQGYFLWYQVEMPEDRVNDLARELRIRDNVRRVMVVKSQEPFLANA</sequence>
<dbReference type="CDD" id="cd00473">
    <property type="entry name" value="bS6"/>
    <property type="match status" value="1"/>
</dbReference>
<dbReference type="PROSITE" id="PS01048">
    <property type="entry name" value="RIBOSOMAL_S6"/>
    <property type="match status" value="1"/>
</dbReference>
<evidence type="ECO:0000256" key="3">
    <source>
        <dbReference type="ARBA" id="ARBA00022884"/>
    </source>
</evidence>
<dbReference type="HAMAP" id="MF_00360">
    <property type="entry name" value="Ribosomal_bS6"/>
    <property type="match status" value="1"/>
</dbReference>